<feature type="chain" id="PRO_5007869893" evidence="1">
    <location>
        <begin position="28"/>
        <end position="148"/>
    </location>
</feature>
<dbReference type="RefSeq" id="WP_068005245.1">
    <property type="nucleotide sequence ID" value="NZ_FOFM01000002.1"/>
</dbReference>
<sequence length="148" mass="15752">MRHPRFRNIVGALGITALMTAPVSSIAQEPEITSPENWHAYSLSAEQTTGNIILAPGTMELGTSGVLKITGVEGYTPNLFSFSGASSLKLSEGKVFCEEGVDSGYMIIDKSQPNFLVIDVFGGDKPPEPGKSIDQQAGFCGSFTYNKS</sequence>
<dbReference type="STRING" id="989403.SAMN05421798_102492"/>
<accession>A0A165ZAG3</accession>
<organism evidence="2 3">
    <name type="scientific">Pseudovibrio axinellae</name>
    <dbReference type="NCBI Taxonomy" id="989403"/>
    <lineage>
        <taxon>Bacteria</taxon>
        <taxon>Pseudomonadati</taxon>
        <taxon>Pseudomonadota</taxon>
        <taxon>Alphaproteobacteria</taxon>
        <taxon>Hyphomicrobiales</taxon>
        <taxon>Stappiaceae</taxon>
        <taxon>Pseudovibrio</taxon>
    </lineage>
</organism>
<feature type="signal peptide" evidence="1">
    <location>
        <begin position="1"/>
        <end position="27"/>
    </location>
</feature>
<dbReference type="Proteomes" id="UP000076577">
    <property type="component" value="Unassembled WGS sequence"/>
</dbReference>
<evidence type="ECO:0000313" key="3">
    <source>
        <dbReference type="Proteomes" id="UP000076577"/>
    </source>
</evidence>
<keyword evidence="3" id="KW-1185">Reference proteome</keyword>
<comment type="caution">
    <text evidence="2">The sequence shown here is derived from an EMBL/GenBank/DDBJ whole genome shotgun (WGS) entry which is preliminary data.</text>
</comment>
<name>A0A165ZAG3_9HYPH</name>
<evidence type="ECO:0000313" key="2">
    <source>
        <dbReference type="EMBL" id="KZL19652.1"/>
    </source>
</evidence>
<protein>
    <submittedName>
        <fullName evidence="2">Uncharacterized protein</fullName>
    </submittedName>
</protein>
<evidence type="ECO:0000256" key="1">
    <source>
        <dbReference type="SAM" id="SignalP"/>
    </source>
</evidence>
<dbReference type="AlphaFoldDB" id="A0A165ZAG3"/>
<reference evidence="2 3" key="1">
    <citation type="journal article" date="2016" name="Front. Microbiol.">
        <title>Comparative Genomic Analysis Reveals a Diverse Repertoire of Genes Involved in Prokaryote-Eukaryote Interactions within the Pseudovibrio Genus.</title>
        <authorList>
            <person name="Romano S."/>
            <person name="Fernandez-Guerra A."/>
            <person name="Reen F.J."/>
            <person name="Glockner F.O."/>
            <person name="Crowley S.P."/>
            <person name="O'Sullivan O."/>
            <person name="Cotter P.D."/>
            <person name="Adams C."/>
            <person name="Dobson A.D."/>
            <person name="O'Gara F."/>
        </authorList>
    </citation>
    <scope>NUCLEOTIDE SEQUENCE [LARGE SCALE GENOMIC DNA]</scope>
    <source>
        <strain evidence="2 3">Ad2</strain>
    </source>
</reference>
<proteinExistence type="predicted"/>
<dbReference type="OrthoDB" id="7872085at2"/>
<keyword evidence="1" id="KW-0732">Signal</keyword>
<dbReference type="PATRIC" id="fig|989403.3.peg.2067"/>
<dbReference type="EMBL" id="LMCB01000013">
    <property type="protein sequence ID" value="KZL19652.1"/>
    <property type="molecule type" value="Genomic_DNA"/>
</dbReference>
<gene>
    <name evidence="2" type="ORF">PsAD2_01931</name>
</gene>